<dbReference type="Pfam" id="PF04377">
    <property type="entry name" value="ATE_C"/>
    <property type="match status" value="1"/>
</dbReference>
<evidence type="ECO:0000256" key="4">
    <source>
        <dbReference type="ARBA" id="ARBA00023315"/>
    </source>
</evidence>
<feature type="domain" description="N-end aminoacyl transferase N-terminal" evidence="6">
    <location>
        <begin position="9"/>
        <end position="93"/>
    </location>
</feature>
<sequence>MLHYVKSTHCGYCDQKKEPIDAWSLPSVYELMQGKGYPNNCSLSDPSGECTLQMYEQRMMDGWRRSGDYMYKPDLLRSCCRQYPIRTNYSMFVNDGFHNKSTKKSIRRFYREMTGSEITTTNLEEMYNFYDKGSDRFFTVLMPDSFGLDKFDLFRKYQISAHNETEEEVTPESFYRFLCSNPFEQLDINWIEVNREWGKGNYNSKALQSLVGPVHECYIIDGELAAIAVLDILPTSVSSVYFMWDPKHAKLGLGTVSAIREIMLAKLLHKDHYYLGFYIPDCAKMVYKAKFGGEIRNFDTSGDIEWVKLKDVDHKMKDGKLHVFDSNNLDIAEQLYGVATHCLDESYIHSFDPVESTQLSPMPELVP</sequence>
<dbReference type="Proteomes" id="UP000307173">
    <property type="component" value="Unassembled WGS sequence"/>
</dbReference>
<keyword evidence="4 5" id="KW-0012">Acyltransferase</keyword>
<dbReference type="InterPro" id="IPR007471">
    <property type="entry name" value="N-end_Aminoacyl_Trfase_N"/>
</dbReference>
<keyword evidence="2 5" id="KW-0808">Transferase</keyword>
<dbReference type="EC" id="2.3.2.8" evidence="5"/>
<evidence type="ECO:0000313" key="8">
    <source>
        <dbReference type="EMBL" id="TID30824.1"/>
    </source>
</evidence>
<accession>A0A4T0X7M8</accession>
<evidence type="ECO:0000259" key="6">
    <source>
        <dbReference type="Pfam" id="PF04376"/>
    </source>
</evidence>
<proteinExistence type="inferred from homology"/>
<dbReference type="GO" id="GO:0004057">
    <property type="term" value="F:arginyl-tRNA--protein transferase activity"/>
    <property type="evidence" value="ECO:0007669"/>
    <property type="project" value="UniProtKB-EC"/>
</dbReference>
<comment type="caution">
    <text evidence="8">The sequence shown here is derived from an EMBL/GenBank/DDBJ whole genome shotgun (WGS) entry which is preliminary data.</text>
</comment>
<evidence type="ECO:0000256" key="5">
    <source>
        <dbReference type="PIRNR" id="PIRNR037207"/>
    </source>
</evidence>
<reference evidence="8 9" key="1">
    <citation type="journal article" date="2019" name="Front. Genet.">
        <title>Whole-Genome Sequencing of the Opportunistic Yeast Pathogen Candida inconspicua Uncovers Its Hybrid Origin.</title>
        <authorList>
            <person name="Mixao V."/>
            <person name="Hansen A.P."/>
            <person name="Saus E."/>
            <person name="Boekhout T."/>
            <person name="Lass-Florl C."/>
            <person name="Gabaldon T."/>
        </authorList>
    </citation>
    <scope>NUCLEOTIDE SEQUENCE [LARGE SCALE GENOMIC DNA]</scope>
    <source>
        <strain evidence="8 9">CBS 180</strain>
    </source>
</reference>
<organism evidence="8 9">
    <name type="scientific">Pichia inconspicua</name>
    <dbReference type="NCBI Taxonomy" id="52247"/>
    <lineage>
        <taxon>Eukaryota</taxon>
        <taxon>Fungi</taxon>
        <taxon>Dikarya</taxon>
        <taxon>Ascomycota</taxon>
        <taxon>Saccharomycotina</taxon>
        <taxon>Pichiomycetes</taxon>
        <taxon>Pichiales</taxon>
        <taxon>Pichiaceae</taxon>
        <taxon>Pichia</taxon>
    </lineage>
</organism>
<dbReference type="InterPro" id="IPR030700">
    <property type="entry name" value="N-end_Aminoacyl_Trfase"/>
</dbReference>
<dbReference type="InterPro" id="IPR017137">
    <property type="entry name" value="Arg-tRNA-P_Trfase_1_euk"/>
</dbReference>
<evidence type="ECO:0000256" key="1">
    <source>
        <dbReference type="ARBA" id="ARBA00009991"/>
    </source>
</evidence>
<dbReference type="PANTHER" id="PTHR21367">
    <property type="entry name" value="ARGININE-TRNA-PROTEIN TRANSFERASE 1"/>
    <property type="match status" value="1"/>
</dbReference>
<dbReference type="AlphaFoldDB" id="A0A4T0X7M8"/>
<name>A0A4T0X7M8_9ASCO</name>
<feature type="domain" description="N-end rule aminoacyl transferase C-terminal" evidence="7">
    <location>
        <begin position="150"/>
        <end position="292"/>
    </location>
</feature>
<evidence type="ECO:0000256" key="2">
    <source>
        <dbReference type="ARBA" id="ARBA00022679"/>
    </source>
</evidence>
<evidence type="ECO:0000256" key="3">
    <source>
        <dbReference type="ARBA" id="ARBA00022786"/>
    </source>
</evidence>
<dbReference type="PANTHER" id="PTHR21367:SF1">
    <property type="entry name" value="ARGINYL-TRNA--PROTEIN TRANSFERASE 1"/>
    <property type="match status" value="1"/>
</dbReference>
<dbReference type="Pfam" id="PF04376">
    <property type="entry name" value="ATE_N"/>
    <property type="match status" value="1"/>
</dbReference>
<gene>
    <name evidence="8" type="ORF">CANINC_000589</name>
</gene>
<dbReference type="SUPFAM" id="SSF55729">
    <property type="entry name" value="Acyl-CoA N-acyltransferases (Nat)"/>
    <property type="match status" value="1"/>
</dbReference>
<evidence type="ECO:0000259" key="7">
    <source>
        <dbReference type="Pfam" id="PF04377"/>
    </source>
</evidence>
<keyword evidence="3 5" id="KW-0833">Ubl conjugation pathway</keyword>
<dbReference type="GO" id="GO:0005737">
    <property type="term" value="C:cytoplasm"/>
    <property type="evidence" value="ECO:0007669"/>
    <property type="project" value="TreeGrafter"/>
</dbReference>
<dbReference type="OrthoDB" id="74183at2759"/>
<comment type="function">
    <text evidence="5">Involved in the post-translational conjugation of arginine to the N-terminal aspartate or glutamate of a protein. This arginylation is required for degradation of the protein via the ubiquitin pathway.</text>
</comment>
<dbReference type="EMBL" id="SELW01000118">
    <property type="protein sequence ID" value="TID30824.1"/>
    <property type="molecule type" value="Genomic_DNA"/>
</dbReference>
<keyword evidence="9" id="KW-1185">Reference proteome</keyword>
<dbReference type="InterPro" id="IPR007472">
    <property type="entry name" value="N-end_Aminoacyl_Trfase_C"/>
</dbReference>
<comment type="catalytic activity">
    <reaction evidence="5">
        <text>an N-terminal L-alpha-aminoacyl-[protein] + L-arginyl-tRNA(Arg) = an N-terminal L-arginyl-L-aminoacyl-[protein] + tRNA(Arg) + H(+)</text>
        <dbReference type="Rhea" id="RHEA:10208"/>
        <dbReference type="Rhea" id="RHEA-COMP:9658"/>
        <dbReference type="Rhea" id="RHEA-COMP:9673"/>
        <dbReference type="Rhea" id="RHEA-COMP:10636"/>
        <dbReference type="Rhea" id="RHEA-COMP:10638"/>
        <dbReference type="ChEBI" id="CHEBI:15378"/>
        <dbReference type="ChEBI" id="CHEBI:78442"/>
        <dbReference type="ChEBI" id="CHEBI:78513"/>
        <dbReference type="ChEBI" id="CHEBI:78597"/>
        <dbReference type="ChEBI" id="CHEBI:83562"/>
        <dbReference type="EC" id="2.3.2.8"/>
    </reaction>
</comment>
<comment type="similarity">
    <text evidence="1 5">Belongs to the R-transferase family.</text>
</comment>
<dbReference type="PIRSF" id="PIRSF037207">
    <property type="entry name" value="ATE1_euk"/>
    <property type="match status" value="1"/>
</dbReference>
<dbReference type="InterPro" id="IPR016181">
    <property type="entry name" value="Acyl_CoA_acyltransferase"/>
</dbReference>
<protein>
    <recommendedName>
        <fullName evidence="5">Arginyl-tRNA--protein transferase 1</fullName>
        <shortName evidence="5">Arginyltransferase 1</shortName>
        <shortName evidence="5">R-transferase 1</shortName>
        <ecNumber evidence="5">2.3.2.8</ecNumber>
    </recommendedName>
    <alternativeName>
        <fullName evidence="5">Arginine-tRNA--protein transferase 1</fullName>
    </alternativeName>
</protein>
<evidence type="ECO:0000313" key="9">
    <source>
        <dbReference type="Proteomes" id="UP000307173"/>
    </source>
</evidence>
<dbReference type="STRING" id="52247.A0A4T0X7M8"/>